<evidence type="ECO:0000256" key="1">
    <source>
        <dbReference type="PROSITE-ProRule" id="PRU00339"/>
    </source>
</evidence>
<name>A0A0C2TBW7_AMAMK</name>
<dbReference type="InterPro" id="IPR011990">
    <property type="entry name" value="TPR-like_helical_dom_sf"/>
</dbReference>
<evidence type="ECO:0000313" key="4">
    <source>
        <dbReference type="EMBL" id="KIL64269.1"/>
    </source>
</evidence>
<keyword evidence="5" id="KW-1185">Reference proteome</keyword>
<protein>
    <recommendedName>
        <fullName evidence="3">Prion-inhibition and propagation HeLo domain-containing protein</fullName>
    </recommendedName>
</protein>
<dbReference type="Gene3D" id="1.25.40.10">
    <property type="entry name" value="Tetratricopeptide repeat domain"/>
    <property type="match status" value="1"/>
</dbReference>
<evidence type="ECO:0000259" key="3">
    <source>
        <dbReference type="Pfam" id="PF14479"/>
    </source>
</evidence>
<gene>
    <name evidence="4" type="ORF">M378DRAFT_186811</name>
</gene>
<dbReference type="InterPro" id="IPR029498">
    <property type="entry name" value="HeLo_dom"/>
</dbReference>
<dbReference type="SMART" id="SM00028">
    <property type="entry name" value="TPR"/>
    <property type="match status" value="3"/>
</dbReference>
<proteinExistence type="predicted"/>
<dbReference type="Proteomes" id="UP000054549">
    <property type="component" value="Unassembled WGS sequence"/>
</dbReference>
<feature type="repeat" description="TPR" evidence="1">
    <location>
        <begin position="618"/>
        <end position="651"/>
    </location>
</feature>
<organism evidence="4 5">
    <name type="scientific">Amanita muscaria (strain Koide BX008)</name>
    <dbReference type="NCBI Taxonomy" id="946122"/>
    <lineage>
        <taxon>Eukaryota</taxon>
        <taxon>Fungi</taxon>
        <taxon>Dikarya</taxon>
        <taxon>Basidiomycota</taxon>
        <taxon>Agaricomycotina</taxon>
        <taxon>Agaricomycetes</taxon>
        <taxon>Agaricomycetidae</taxon>
        <taxon>Agaricales</taxon>
        <taxon>Pluteineae</taxon>
        <taxon>Amanitaceae</taxon>
        <taxon>Amanita</taxon>
    </lineage>
</organism>
<reference evidence="4 5" key="1">
    <citation type="submission" date="2014-04" db="EMBL/GenBank/DDBJ databases">
        <title>Evolutionary Origins and Diversification of the Mycorrhizal Mutualists.</title>
        <authorList>
            <consortium name="DOE Joint Genome Institute"/>
            <consortium name="Mycorrhizal Genomics Consortium"/>
            <person name="Kohler A."/>
            <person name="Kuo A."/>
            <person name="Nagy L.G."/>
            <person name="Floudas D."/>
            <person name="Copeland A."/>
            <person name="Barry K.W."/>
            <person name="Cichocki N."/>
            <person name="Veneault-Fourrey C."/>
            <person name="LaButti K."/>
            <person name="Lindquist E.A."/>
            <person name="Lipzen A."/>
            <person name="Lundell T."/>
            <person name="Morin E."/>
            <person name="Murat C."/>
            <person name="Riley R."/>
            <person name="Ohm R."/>
            <person name="Sun H."/>
            <person name="Tunlid A."/>
            <person name="Henrissat B."/>
            <person name="Grigoriev I.V."/>
            <person name="Hibbett D.S."/>
            <person name="Martin F."/>
        </authorList>
    </citation>
    <scope>NUCLEOTIDE SEQUENCE [LARGE SCALE GENOMIC DNA]</scope>
    <source>
        <strain evidence="4 5">Koide BX008</strain>
    </source>
</reference>
<dbReference type="Pfam" id="PF14479">
    <property type="entry name" value="HeLo"/>
    <property type="match status" value="1"/>
</dbReference>
<feature type="domain" description="Prion-inhibition and propagation HeLo" evidence="3">
    <location>
        <begin position="7"/>
        <end position="209"/>
    </location>
</feature>
<dbReference type="InParanoid" id="A0A0C2TBW7"/>
<feature type="region of interest" description="Disordered" evidence="2">
    <location>
        <begin position="102"/>
        <end position="122"/>
    </location>
</feature>
<accession>A0A0C2TBW7</accession>
<dbReference type="InterPro" id="IPR038305">
    <property type="entry name" value="HeLo_sf"/>
</dbReference>
<dbReference type="AlphaFoldDB" id="A0A0C2TBW7"/>
<dbReference type="STRING" id="946122.A0A0C2TBW7"/>
<dbReference type="PANTHER" id="PTHR42345">
    <property type="entry name" value="TPR_REGION DOMAIN-CONTAINING PROTEIN"/>
    <property type="match status" value="1"/>
</dbReference>
<sequence>MEVTGFVIGVVSLWRTCVEIFEVIDSGRKYGMEHEILHVKLEVERIRLLTWGDAVGLSEVEQGRPSPHPRLNQDDIRNTVLRLLGCIQHVFENTARLQDSYGLRPVTPTSDHADDEGPPTQSQLILGPIFQRSYKTLLELAKHRQRSTPLHKKTTWAIHNQKKFAQMVSEIKEFNDSLENLFPDIKKYTSENIRNEINQSEDINALQTLEEATMDQHDDISSAASDRLEHVERVNAAAAAAEIGAESHASKEELDELSKQIKAVELYTSNKRTGALTLSLSGPYGYSPLVSAHVHWDGRQSNDSWDDQVKGFMKSSHASFDLYYRKRYTKKSRRDRYSSTTDEDYILFDVEIDPKYENVNAGTVTVEGFGRECWDYEQIFGKKREQTVLVSCADLPNVPAKKLLRRIDELRCGTRKFGWNPEQEEADLKEFFGNGCRRDNWRIGDFYSLLNRRDIFTDFTSKSSIGLQWCGPKEEGIGVWNFLWQIILAKELALRVGNYPDASFTGFTHRVLASLIVQDLWLSNVEIILTERNLVPGDIKKPTFEERAKAEEFKSKGNEAFKKKQWQDAVDFYTEAMKIDLSNAVYRSNRSAALASMEKDEAASEDAYIATQLDPNYAKAWARLGLVEKKLGNRKRARNAYERAIMVAGTDATSLMQQELADAKAKIKDDLEAINKETDKAVKDLLLKKYLDEDWELAFRVPQFHSHVHEQQVEGLLLFAERMKWPYINELRDFAEDVYSNLRSGQVIDMHLHDWLYGMTLPGKWMSFKIMATLILCTPSISKSLGVAHYYDCGLSLPKRSYWRVRTVLGRVLGCLPGVVSLCGWIGPCPSLEFIPPLSEGATKDLRYIHLKARRVAPIQYTPDPDDGVIHLGPRHNRYEAIRLRPDEDVTAYLAEMKDPDKWVIPAPPVLELSTCTIQSIRLKKLPLDINVIAQMARKEISDEAVDNKMEYRASIVFTIDNNEDPITYTLYTNPVFVTPPPCYPGPKGPHEVHSRALPMYQKNVWTVDRLKDHTPEDFDDDVMVINATGKGAEALARAWCSERGKNAIIRRSGGPCFVCAIGTASKAGLGTGILIWVS</sequence>
<dbReference type="EMBL" id="KN818251">
    <property type="protein sequence ID" value="KIL64269.1"/>
    <property type="molecule type" value="Genomic_DNA"/>
</dbReference>
<dbReference type="OrthoDB" id="2362444at2759"/>
<dbReference type="Gene3D" id="1.20.120.1020">
    <property type="entry name" value="Prion-inhibition and propagation, HeLo domain"/>
    <property type="match status" value="1"/>
</dbReference>
<keyword evidence="1" id="KW-0802">TPR repeat</keyword>
<dbReference type="PANTHER" id="PTHR42345:SF2">
    <property type="entry name" value="HELICASE-LIKE PROTEIN"/>
    <property type="match status" value="1"/>
</dbReference>
<dbReference type="SUPFAM" id="SSF48452">
    <property type="entry name" value="TPR-like"/>
    <property type="match status" value="1"/>
</dbReference>
<dbReference type="HOGENOM" id="CLU_011377_0_0_1"/>
<dbReference type="PROSITE" id="PS50005">
    <property type="entry name" value="TPR"/>
    <property type="match status" value="1"/>
</dbReference>
<dbReference type="InterPro" id="IPR019734">
    <property type="entry name" value="TPR_rpt"/>
</dbReference>
<evidence type="ECO:0000313" key="5">
    <source>
        <dbReference type="Proteomes" id="UP000054549"/>
    </source>
</evidence>
<evidence type="ECO:0000256" key="2">
    <source>
        <dbReference type="SAM" id="MobiDB-lite"/>
    </source>
</evidence>